<dbReference type="AlphaFoldDB" id="A0A453KAX4"/>
<reference evidence="1" key="4">
    <citation type="submission" date="2019-03" db="UniProtKB">
        <authorList>
            <consortium name="EnsemblPlants"/>
        </authorList>
    </citation>
    <scope>IDENTIFICATION</scope>
</reference>
<reference evidence="1" key="3">
    <citation type="journal article" date="2017" name="Nature">
        <title>Genome sequence of the progenitor of the wheat D genome Aegilops tauschii.</title>
        <authorList>
            <person name="Luo M.C."/>
            <person name="Gu Y.Q."/>
            <person name="Puiu D."/>
            <person name="Wang H."/>
            <person name="Twardziok S.O."/>
            <person name="Deal K.R."/>
            <person name="Huo N."/>
            <person name="Zhu T."/>
            <person name="Wang L."/>
            <person name="Wang Y."/>
            <person name="McGuire P.E."/>
            <person name="Liu S."/>
            <person name="Long H."/>
            <person name="Ramasamy R.K."/>
            <person name="Rodriguez J.C."/>
            <person name="Van S.L."/>
            <person name="Yuan L."/>
            <person name="Wang Z."/>
            <person name="Xia Z."/>
            <person name="Xiao L."/>
            <person name="Anderson O.D."/>
            <person name="Ouyang S."/>
            <person name="Liang Y."/>
            <person name="Zimin A.V."/>
            <person name="Pertea G."/>
            <person name="Qi P."/>
            <person name="Bennetzen J.L."/>
            <person name="Dai X."/>
            <person name="Dawson M.W."/>
            <person name="Muller H.G."/>
            <person name="Kugler K."/>
            <person name="Rivarola-Duarte L."/>
            <person name="Spannagl M."/>
            <person name="Mayer K.F.X."/>
            <person name="Lu F.H."/>
            <person name="Bevan M.W."/>
            <person name="Leroy P."/>
            <person name="Li P."/>
            <person name="You F.M."/>
            <person name="Sun Q."/>
            <person name="Liu Z."/>
            <person name="Lyons E."/>
            <person name="Wicker T."/>
            <person name="Salzberg S.L."/>
            <person name="Devos K.M."/>
            <person name="Dvorak J."/>
        </authorList>
    </citation>
    <scope>NUCLEOTIDE SEQUENCE [LARGE SCALE GENOMIC DNA]</scope>
    <source>
        <strain evidence="1">cv. AL8/78</strain>
    </source>
</reference>
<sequence length="55" mass="6317">MNQETKFSSTFLKLSQFFEMQPEGIAIDARKLLLRRASRGVTNFTMNKNSGMIEC</sequence>
<reference evidence="1" key="5">
    <citation type="journal article" date="2021" name="G3 (Bethesda)">
        <title>Aegilops tauschii genome assembly Aet v5.0 features greater sequence contiguity and improved annotation.</title>
        <authorList>
            <person name="Wang L."/>
            <person name="Zhu T."/>
            <person name="Rodriguez J.C."/>
            <person name="Deal K.R."/>
            <person name="Dubcovsky J."/>
            <person name="McGuire P.E."/>
            <person name="Lux T."/>
            <person name="Spannagl M."/>
            <person name="Mayer K.F.X."/>
            <person name="Baldrich P."/>
            <person name="Meyers B.C."/>
            <person name="Huo N."/>
            <person name="Gu Y.Q."/>
            <person name="Zhou H."/>
            <person name="Devos K.M."/>
            <person name="Bennetzen J.L."/>
            <person name="Unver T."/>
            <person name="Budak H."/>
            <person name="Gulick P.J."/>
            <person name="Galiba G."/>
            <person name="Kalapos B."/>
            <person name="Nelson D.R."/>
            <person name="Li P."/>
            <person name="You F.M."/>
            <person name="Luo M.C."/>
            <person name="Dvorak J."/>
        </authorList>
    </citation>
    <scope>NUCLEOTIDE SEQUENCE [LARGE SCALE GENOMIC DNA]</scope>
    <source>
        <strain evidence="1">cv. AL8/78</strain>
    </source>
</reference>
<evidence type="ECO:0000313" key="2">
    <source>
        <dbReference type="Proteomes" id="UP000015105"/>
    </source>
</evidence>
<proteinExistence type="predicted"/>
<accession>A0A453KAX4</accession>
<name>A0A453KAX4_AEGTS</name>
<dbReference type="Gramene" id="AET5Gv20361100.4">
    <property type="protein sequence ID" value="AET5Gv20361100.4"/>
    <property type="gene ID" value="AET5Gv20361100"/>
</dbReference>
<organism evidence="1 2">
    <name type="scientific">Aegilops tauschii subsp. strangulata</name>
    <name type="common">Goatgrass</name>
    <dbReference type="NCBI Taxonomy" id="200361"/>
    <lineage>
        <taxon>Eukaryota</taxon>
        <taxon>Viridiplantae</taxon>
        <taxon>Streptophyta</taxon>
        <taxon>Embryophyta</taxon>
        <taxon>Tracheophyta</taxon>
        <taxon>Spermatophyta</taxon>
        <taxon>Magnoliopsida</taxon>
        <taxon>Liliopsida</taxon>
        <taxon>Poales</taxon>
        <taxon>Poaceae</taxon>
        <taxon>BOP clade</taxon>
        <taxon>Pooideae</taxon>
        <taxon>Triticodae</taxon>
        <taxon>Triticeae</taxon>
        <taxon>Triticinae</taxon>
        <taxon>Aegilops</taxon>
    </lineage>
</organism>
<keyword evidence="2" id="KW-1185">Reference proteome</keyword>
<reference evidence="2" key="2">
    <citation type="journal article" date="2017" name="Nat. Plants">
        <title>The Aegilops tauschii genome reveals multiple impacts of transposons.</title>
        <authorList>
            <person name="Zhao G."/>
            <person name="Zou C."/>
            <person name="Li K."/>
            <person name="Wang K."/>
            <person name="Li T."/>
            <person name="Gao L."/>
            <person name="Zhang X."/>
            <person name="Wang H."/>
            <person name="Yang Z."/>
            <person name="Liu X."/>
            <person name="Jiang W."/>
            <person name="Mao L."/>
            <person name="Kong X."/>
            <person name="Jiao Y."/>
            <person name="Jia J."/>
        </authorList>
    </citation>
    <scope>NUCLEOTIDE SEQUENCE [LARGE SCALE GENOMIC DNA]</scope>
    <source>
        <strain evidence="2">cv. AL8/78</strain>
    </source>
</reference>
<reference evidence="2" key="1">
    <citation type="journal article" date="2014" name="Science">
        <title>Ancient hybridizations among the ancestral genomes of bread wheat.</title>
        <authorList>
            <consortium name="International Wheat Genome Sequencing Consortium,"/>
            <person name="Marcussen T."/>
            <person name="Sandve S.R."/>
            <person name="Heier L."/>
            <person name="Spannagl M."/>
            <person name="Pfeifer M."/>
            <person name="Jakobsen K.S."/>
            <person name="Wulff B.B."/>
            <person name="Steuernagel B."/>
            <person name="Mayer K.F."/>
            <person name="Olsen O.A."/>
        </authorList>
    </citation>
    <scope>NUCLEOTIDE SEQUENCE [LARGE SCALE GENOMIC DNA]</scope>
    <source>
        <strain evidence="2">cv. AL8/78</strain>
    </source>
</reference>
<dbReference type="Proteomes" id="UP000015105">
    <property type="component" value="Chromosome 5D"/>
</dbReference>
<dbReference type="EnsemblPlants" id="AET5Gv20361100.4">
    <property type="protein sequence ID" value="AET5Gv20361100.4"/>
    <property type="gene ID" value="AET5Gv20361100"/>
</dbReference>
<evidence type="ECO:0000313" key="1">
    <source>
        <dbReference type="EnsemblPlants" id="AET5Gv20361100.4"/>
    </source>
</evidence>
<protein>
    <submittedName>
        <fullName evidence="1">Uncharacterized protein</fullName>
    </submittedName>
</protein>